<dbReference type="Gene3D" id="1.10.10.10">
    <property type="entry name" value="Winged helix-like DNA-binding domain superfamily/Winged helix DNA-binding domain"/>
    <property type="match status" value="1"/>
</dbReference>
<feature type="domain" description="HTH gntR-type" evidence="5">
    <location>
        <begin position="4"/>
        <end position="70"/>
    </location>
</feature>
<dbReference type="PRINTS" id="PR00035">
    <property type="entry name" value="HTHGNTR"/>
</dbReference>
<dbReference type="SMART" id="SM00895">
    <property type="entry name" value="FCD"/>
    <property type="match status" value="1"/>
</dbReference>
<organism evidence="6 7">
    <name type="scientific">Nocardia jiangsuensis</name>
    <dbReference type="NCBI Taxonomy" id="1691563"/>
    <lineage>
        <taxon>Bacteria</taxon>
        <taxon>Bacillati</taxon>
        <taxon>Actinomycetota</taxon>
        <taxon>Actinomycetes</taxon>
        <taxon>Mycobacteriales</taxon>
        <taxon>Nocardiaceae</taxon>
        <taxon>Nocardia</taxon>
    </lineage>
</organism>
<evidence type="ECO:0000256" key="4">
    <source>
        <dbReference type="SAM" id="MobiDB-lite"/>
    </source>
</evidence>
<keyword evidence="2" id="KW-0238">DNA-binding</keyword>
<dbReference type="RefSeq" id="WP_378613034.1">
    <property type="nucleotide sequence ID" value="NZ_JBHSAX010000014.1"/>
</dbReference>
<dbReference type="CDD" id="cd07377">
    <property type="entry name" value="WHTH_GntR"/>
    <property type="match status" value="1"/>
</dbReference>
<evidence type="ECO:0000259" key="5">
    <source>
        <dbReference type="PROSITE" id="PS50949"/>
    </source>
</evidence>
<dbReference type="SMART" id="SM00345">
    <property type="entry name" value="HTH_GNTR"/>
    <property type="match status" value="1"/>
</dbReference>
<feature type="region of interest" description="Disordered" evidence="4">
    <location>
        <begin position="94"/>
        <end position="126"/>
    </location>
</feature>
<feature type="compositionally biased region" description="Low complexity" evidence="4">
    <location>
        <begin position="104"/>
        <end position="121"/>
    </location>
</feature>
<keyword evidence="3" id="KW-0804">Transcription</keyword>
<dbReference type="Pfam" id="PF00392">
    <property type="entry name" value="GntR"/>
    <property type="match status" value="1"/>
</dbReference>
<evidence type="ECO:0000256" key="2">
    <source>
        <dbReference type="ARBA" id="ARBA00023125"/>
    </source>
</evidence>
<dbReference type="PANTHER" id="PTHR43537:SF45">
    <property type="entry name" value="GNTR FAMILY REGULATORY PROTEIN"/>
    <property type="match status" value="1"/>
</dbReference>
<dbReference type="Proteomes" id="UP001595696">
    <property type="component" value="Unassembled WGS sequence"/>
</dbReference>
<dbReference type="InterPro" id="IPR000524">
    <property type="entry name" value="Tscrpt_reg_HTH_GntR"/>
</dbReference>
<proteinExistence type="predicted"/>
<dbReference type="InterPro" id="IPR011711">
    <property type="entry name" value="GntR_C"/>
</dbReference>
<dbReference type="PROSITE" id="PS50949">
    <property type="entry name" value="HTH_GNTR"/>
    <property type="match status" value="1"/>
</dbReference>
<dbReference type="Pfam" id="PF07729">
    <property type="entry name" value="FCD"/>
    <property type="match status" value="1"/>
</dbReference>
<name>A0ABV8DTH6_9NOCA</name>
<dbReference type="Gene3D" id="1.20.120.530">
    <property type="entry name" value="GntR ligand-binding domain-like"/>
    <property type="match status" value="1"/>
</dbReference>
<accession>A0ABV8DTH6</accession>
<dbReference type="EMBL" id="JBHSAX010000014">
    <property type="protein sequence ID" value="MFC3963296.1"/>
    <property type="molecule type" value="Genomic_DNA"/>
</dbReference>
<evidence type="ECO:0000256" key="1">
    <source>
        <dbReference type="ARBA" id="ARBA00023015"/>
    </source>
</evidence>
<evidence type="ECO:0000256" key="3">
    <source>
        <dbReference type="ARBA" id="ARBA00023163"/>
    </source>
</evidence>
<dbReference type="SUPFAM" id="SSF48008">
    <property type="entry name" value="GntR ligand-binding domain-like"/>
    <property type="match status" value="1"/>
</dbReference>
<reference evidence="7" key="1">
    <citation type="journal article" date="2019" name="Int. J. Syst. Evol. Microbiol.">
        <title>The Global Catalogue of Microorganisms (GCM) 10K type strain sequencing project: providing services to taxonomists for standard genome sequencing and annotation.</title>
        <authorList>
            <consortium name="The Broad Institute Genomics Platform"/>
            <consortium name="The Broad Institute Genome Sequencing Center for Infectious Disease"/>
            <person name="Wu L."/>
            <person name="Ma J."/>
        </authorList>
    </citation>
    <scope>NUCLEOTIDE SEQUENCE [LARGE SCALE GENOMIC DNA]</scope>
    <source>
        <strain evidence="7">CGMCC 4.7330</strain>
    </source>
</reference>
<comment type="caution">
    <text evidence="6">The sequence shown here is derived from an EMBL/GenBank/DDBJ whole genome shotgun (WGS) entry which is preliminary data.</text>
</comment>
<dbReference type="InterPro" id="IPR036388">
    <property type="entry name" value="WH-like_DNA-bd_sf"/>
</dbReference>
<gene>
    <name evidence="6" type="ORF">ACFO0B_14990</name>
</gene>
<protein>
    <submittedName>
        <fullName evidence="6">GntR family transcriptional regulator</fullName>
    </submittedName>
</protein>
<evidence type="ECO:0000313" key="6">
    <source>
        <dbReference type="EMBL" id="MFC3963296.1"/>
    </source>
</evidence>
<keyword evidence="1" id="KW-0805">Transcription regulation</keyword>
<dbReference type="PANTHER" id="PTHR43537">
    <property type="entry name" value="TRANSCRIPTIONAL REGULATOR, GNTR FAMILY"/>
    <property type="match status" value="1"/>
</dbReference>
<dbReference type="InterPro" id="IPR036390">
    <property type="entry name" value="WH_DNA-bd_sf"/>
</dbReference>
<sequence>MARIPLREQVYDALRRDLAGGALPATERLREERLAAGYGVSRTPVREALARLLADGLVQRQVDGLYPFRPRLDELDNLYELRIVLEARGLQRALPATGPGPGTAPGTAAAPGADAPPSAGTDSTAPPVHDLAAVRAELAIWQALRDDPPEPGQALVTADERFHLTLLRAAGNPALADALHTVYERVRPVRTMDLPNPERIAVMTAEHIAVAEHLLDGDLDAALRALTTHIDTSRAHVRLRAEQALEYTKLARAVRD</sequence>
<evidence type="ECO:0000313" key="7">
    <source>
        <dbReference type="Proteomes" id="UP001595696"/>
    </source>
</evidence>
<keyword evidence="7" id="KW-1185">Reference proteome</keyword>
<dbReference type="SUPFAM" id="SSF46785">
    <property type="entry name" value="Winged helix' DNA-binding domain"/>
    <property type="match status" value="1"/>
</dbReference>
<dbReference type="InterPro" id="IPR008920">
    <property type="entry name" value="TF_FadR/GntR_C"/>
</dbReference>